<dbReference type="AlphaFoldDB" id="A0A947D0X7"/>
<evidence type="ECO:0000256" key="11">
    <source>
        <dbReference type="HAMAP-Rule" id="MF_00109"/>
    </source>
</evidence>
<dbReference type="EMBL" id="JAHHQF010000103">
    <property type="protein sequence ID" value="MBT9283485.1"/>
    <property type="molecule type" value="Genomic_DNA"/>
</dbReference>
<comment type="caution">
    <text evidence="11">Lacks conserved residue(s) required for the propagation of feature annotation.</text>
</comment>
<evidence type="ECO:0000256" key="10">
    <source>
        <dbReference type="ARBA" id="ARBA00048567"/>
    </source>
</evidence>
<accession>A0A947D0X7</accession>
<dbReference type="Proteomes" id="UP000748108">
    <property type="component" value="Unassembled WGS sequence"/>
</dbReference>
<evidence type="ECO:0000313" key="13">
    <source>
        <dbReference type="Proteomes" id="UP000748108"/>
    </source>
</evidence>
<keyword evidence="8 11" id="KW-0067">ATP-binding</keyword>
<dbReference type="GO" id="GO:0005829">
    <property type="term" value="C:cytosol"/>
    <property type="evidence" value="ECO:0007669"/>
    <property type="project" value="TreeGrafter"/>
</dbReference>
<dbReference type="CDD" id="cd00464">
    <property type="entry name" value="SK"/>
    <property type="match status" value="1"/>
</dbReference>
<dbReference type="OrthoDB" id="9800332at2"/>
<dbReference type="InterPro" id="IPR000623">
    <property type="entry name" value="Shikimate_kinase/TSH1"/>
</dbReference>
<feature type="binding site" evidence="11">
    <location>
        <position position="33"/>
    </location>
    <ligand>
        <name>substrate</name>
    </ligand>
</feature>
<dbReference type="EC" id="2.7.1.71" evidence="3 11"/>
<dbReference type="GO" id="GO:0009073">
    <property type="term" value="P:aromatic amino acid family biosynthetic process"/>
    <property type="evidence" value="ECO:0007669"/>
    <property type="project" value="UniProtKB-KW"/>
</dbReference>
<name>A0A947D0X7_HYDSH</name>
<keyword evidence="6 11" id="KW-0547">Nucleotide-binding</keyword>
<evidence type="ECO:0000256" key="5">
    <source>
        <dbReference type="ARBA" id="ARBA00022679"/>
    </source>
</evidence>
<sequence length="181" mass="19609">MRHVFLVGFMGAGKTTVGPLVAARLGRRWVDMDALLEARFGRPIAAFFQTEGEAAFRREEKALLFRLTDERAPLVVSTGGGVVVDPENRARMRAAGTVVFLYAPLSAVRERVGADPARPLLAGGEAAMRALFRRRFALYRAAAHCAISTARFSPEAAAARIAAYVRHREDGHAGMPDGTQS</sequence>
<keyword evidence="11" id="KW-0479">Metal-binding</keyword>
<dbReference type="PRINTS" id="PR01100">
    <property type="entry name" value="SHIKIMTKNASE"/>
</dbReference>
<dbReference type="GO" id="GO:0004765">
    <property type="term" value="F:shikimate kinase activity"/>
    <property type="evidence" value="ECO:0007669"/>
    <property type="project" value="UniProtKB-UniRule"/>
</dbReference>
<evidence type="ECO:0000256" key="4">
    <source>
        <dbReference type="ARBA" id="ARBA00022605"/>
    </source>
</evidence>
<keyword evidence="5 11" id="KW-0808">Transferase</keyword>
<proteinExistence type="inferred from homology"/>
<dbReference type="RefSeq" id="WP_066202049.1">
    <property type="nucleotide sequence ID" value="NZ_CBCSAS010000001.1"/>
</dbReference>
<dbReference type="GO" id="GO:0009423">
    <property type="term" value="P:chorismate biosynthetic process"/>
    <property type="evidence" value="ECO:0007669"/>
    <property type="project" value="UniProtKB-UniRule"/>
</dbReference>
<dbReference type="GO" id="GO:0005524">
    <property type="term" value="F:ATP binding"/>
    <property type="evidence" value="ECO:0007669"/>
    <property type="project" value="UniProtKB-UniRule"/>
</dbReference>
<feature type="binding site" evidence="11">
    <location>
        <position position="57"/>
    </location>
    <ligand>
        <name>substrate</name>
    </ligand>
</feature>
<comment type="pathway">
    <text evidence="1 11">Metabolic intermediate biosynthesis; chorismate biosynthesis; chorismate from D-erythrose 4-phosphate and phosphoenolpyruvate: step 5/7.</text>
</comment>
<dbReference type="HAMAP" id="MF_00109">
    <property type="entry name" value="Shikimate_kinase"/>
    <property type="match status" value="1"/>
</dbReference>
<feature type="binding site" evidence="11">
    <location>
        <begin position="11"/>
        <end position="16"/>
    </location>
    <ligand>
        <name>ATP</name>
        <dbReference type="ChEBI" id="CHEBI:30616"/>
    </ligand>
</feature>
<evidence type="ECO:0000256" key="9">
    <source>
        <dbReference type="ARBA" id="ARBA00023141"/>
    </source>
</evidence>
<comment type="similarity">
    <text evidence="2 11">Belongs to the shikimate kinase family.</text>
</comment>
<dbReference type="PANTHER" id="PTHR21087:SF16">
    <property type="entry name" value="SHIKIMATE KINASE 1, CHLOROPLASTIC"/>
    <property type="match status" value="1"/>
</dbReference>
<comment type="subunit">
    <text evidence="11">Monomer.</text>
</comment>
<keyword evidence="9 11" id="KW-0057">Aromatic amino acid biosynthesis</keyword>
<dbReference type="Pfam" id="PF01202">
    <property type="entry name" value="SKI"/>
    <property type="match status" value="1"/>
</dbReference>
<reference evidence="12" key="1">
    <citation type="journal article" date="2021" name="Microbiology">
        <title>Metagenomic Analysis of the Microbial Community in the Underground Coal Fire Area (Kemerovo Region, Russia) Revealed Predominance of Thermophilic Members of the Phyla Deinococcus-thermus, Aquificae, and Firmicutes.</title>
        <authorList>
            <person name="Kadnikov V."/>
            <person name="Mardanov A.V."/>
            <person name="Beletsky A.V."/>
            <person name="Karnachuk O.V."/>
            <person name="Ravin N.V."/>
        </authorList>
    </citation>
    <scope>NUCLEOTIDE SEQUENCE</scope>
    <source>
        <strain evidence="12">RBS10-49</strain>
    </source>
</reference>
<feature type="binding site" evidence="11">
    <location>
        <position position="15"/>
    </location>
    <ligand>
        <name>Mg(2+)</name>
        <dbReference type="ChEBI" id="CHEBI:18420"/>
    </ligand>
</feature>
<keyword evidence="11" id="KW-0460">Magnesium</keyword>
<comment type="function">
    <text evidence="11">Catalyzes the specific phosphorylation of the 3-hydroxyl group of shikimic acid using ATP as a cosubstrate.</text>
</comment>
<evidence type="ECO:0000256" key="8">
    <source>
        <dbReference type="ARBA" id="ARBA00022840"/>
    </source>
</evidence>
<dbReference type="InterPro" id="IPR031322">
    <property type="entry name" value="Shikimate/glucono_kinase"/>
</dbReference>
<dbReference type="PROSITE" id="PS01128">
    <property type="entry name" value="SHIKIMATE_KINASE"/>
    <property type="match status" value="1"/>
</dbReference>
<protein>
    <recommendedName>
        <fullName evidence="3 11">Shikimate kinase</fullName>
        <shortName evidence="11">SK</shortName>
        <ecNumber evidence="3 11">2.7.1.71</ecNumber>
    </recommendedName>
</protein>
<dbReference type="GO" id="GO:0000287">
    <property type="term" value="F:magnesium ion binding"/>
    <property type="evidence" value="ECO:0007669"/>
    <property type="project" value="UniProtKB-UniRule"/>
</dbReference>
<evidence type="ECO:0000256" key="7">
    <source>
        <dbReference type="ARBA" id="ARBA00022777"/>
    </source>
</evidence>
<evidence type="ECO:0000256" key="6">
    <source>
        <dbReference type="ARBA" id="ARBA00022741"/>
    </source>
</evidence>
<keyword evidence="4 11" id="KW-0028">Amino-acid biosynthesis</keyword>
<organism evidence="12 13">
    <name type="scientific">Hydrogenibacillus schlegelii</name>
    <name type="common">Bacillus schlegelii</name>
    <dbReference type="NCBI Taxonomy" id="1484"/>
    <lineage>
        <taxon>Bacteria</taxon>
        <taxon>Bacillati</taxon>
        <taxon>Bacillota</taxon>
        <taxon>Bacilli</taxon>
        <taxon>Bacillales</taxon>
        <taxon>Bacillales Family X. Incertae Sedis</taxon>
        <taxon>Hydrogenibacillus</taxon>
    </lineage>
</organism>
<gene>
    <name evidence="11" type="primary">aroK</name>
    <name evidence="12" type="ORF">KM312_12765</name>
</gene>
<dbReference type="InterPro" id="IPR023000">
    <property type="entry name" value="Shikimate_kinase_CS"/>
</dbReference>
<dbReference type="SUPFAM" id="SSF52540">
    <property type="entry name" value="P-loop containing nucleoside triphosphate hydrolases"/>
    <property type="match status" value="1"/>
</dbReference>
<keyword evidence="7 11" id="KW-0418">Kinase</keyword>
<keyword evidence="11" id="KW-0963">Cytoplasm</keyword>
<feature type="binding site" evidence="11">
    <location>
        <position position="80"/>
    </location>
    <ligand>
        <name>substrate</name>
    </ligand>
</feature>
<comment type="caution">
    <text evidence="12">The sequence shown here is derived from an EMBL/GenBank/DDBJ whole genome shotgun (WGS) entry which is preliminary data.</text>
</comment>
<comment type="catalytic activity">
    <reaction evidence="10 11">
        <text>shikimate + ATP = 3-phosphoshikimate + ADP + H(+)</text>
        <dbReference type="Rhea" id="RHEA:13121"/>
        <dbReference type="ChEBI" id="CHEBI:15378"/>
        <dbReference type="ChEBI" id="CHEBI:30616"/>
        <dbReference type="ChEBI" id="CHEBI:36208"/>
        <dbReference type="ChEBI" id="CHEBI:145989"/>
        <dbReference type="ChEBI" id="CHEBI:456216"/>
        <dbReference type="EC" id="2.7.1.71"/>
    </reaction>
</comment>
<comment type="cofactor">
    <cofactor evidence="11">
        <name>Mg(2+)</name>
        <dbReference type="ChEBI" id="CHEBI:18420"/>
    </cofactor>
    <text evidence="11">Binds 1 Mg(2+) ion per subunit.</text>
</comment>
<evidence type="ECO:0000256" key="2">
    <source>
        <dbReference type="ARBA" id="ARBA00006997"/>
    </source>
</evidence>
<evidence type="ECO:0000256" key="3">
    <source>
        <dbReference type="ARBA" id="ARBA00012154"/>
    </source>
</evidence>
<comment type="subcellular location">
    <subcellularLocation>
        <location evidence="11">Cytoplasm</location>
    </subcellularLocation>
</comment>
<feature type="binding site" evidence="11">
    <location>
        <position position="118"/>
    </location>
    <ligand>
        <name>ATP</name>
        <dbReference type="ChEBI" id="CHEBI:30616"/>
    </ligand>
</feature>
<dbReference type="PANTHER" id="PTHR21087">
    <property type="entry name" value="SHIKIMATE KINASE"/>
    <property type="match status" value="1"/>
</dbReference>
<dbReference type="InterPro" id="IPR027417">
    <property type="entry name" value="P-loop_NTPase"/>
</dbReference>
<evidence type="ECO:0000256" key="1">
    <source>
        <dbReference type="ARBA" id="ARBA00004842"/>
    </source>
</evidence>
<dbReference type="GO" id="GO:0008652">
    <property type="term" value="P:amino acid biosynthetic process"/>
    <property type="evidence" value="ECO:0007669"/>
    <property type="project" value="UniProtKB-KW"/>
</dbReference>
<feature type="binding site" evidence="11">
    <location>
        <position position="135"/>
    </location>
    <ligand>
        <name>substrate</name>
    </ligand>
</feature>
<dbReference type="Gene3D" id="3.40.50.300">
    <property type="entry name" value="P-loop containing nucleotide triphosphate hydrolases"/>
    <property type="match status" value="1"/>
</dbReference>
<evidence type="ECO:0000313" key="12">
    <source>
        <dbReference type="EMBL" id="MBT9283485.1"/>
    </source>
</evidence>